<protein>
    <submittedName>
        <fullName evidence="1">Uncharacterized protein</fullName>
    </submittedName>
</protein>
<comment type="caution">
    <text evidence="1">The sequence shown here is derived from an EMBL/GenBank/DDBJ whole genome shotgun (WGS) entry which is preliminary data.</text>
</comment>
<proteinExistence type="predicted"/>
<organism evidence="1 2">
    <name type="scientific">Shewanella algidipiscicola</name>
    <dbReference type="NCBI Taxonomy" id="614070"/>
    <lineage>
        <taxon>Bacteria</taxon>
        <taxon>Pseudomonadati</taxon>
        <taxon>Pseudomonadota</taxon>
        <taxon>Gammaproteobacteria</taxon>
        <taxon>Alteromonadales</taxon>
        <taxon>Shewanellaceae</taxon>
        <taxon>Shewanella</taxon>
    </lineage>
</organism>
<evidence type="ECO:0000313" key="2">
    <source>
        <dbReference type="Proteomes" id="UP000761574"/>
    </source>
</evidence>
<dbReference type="RefSeq" id="WP_119977030.1">
    <property type="nucleotide sequence ID" value="NZ_BPFB01000054.1"/>
</dbReference>
<sequence length="284" mass="31769">MFESLFTQPQLIHISTASRLVLTLKENVSEQCLLQTMDGHIAEFIVVDDSGLASGLIARLHPLLQLNLAPFDDAPAPYLTPSLLRGLGQGVRLFTGLGYSLSLCISLLRQGLIIYIEPEGAQFRFATDSGNKWQLLELEKDLRLFGGPSALTRAQTILAQPFDFETSVQGLLLALSELDMVRRELTRFACDNGIESQSTIIDMVASLDRQLHRRQQLIARHYQQSAERTHWHYAANQVEHSDLLQRKLASYQSLATPELNAMVEQILVDDNDDSLSLMTNVIPI</sequence>
<name>A0ABQ4NSH6_9GAMM</name>
<dbReference type="Proteomes" id="UP000761574">
    <property type="component" value="Unassembled WGS sequence"/>
</dbReference>
<accession>A0ABQ4NSH6</accession>
<gene>
    <name evidence="1" type="ORF">TUM4630_32410</name>
</gene>
<evidence type="ECO:0000313" key="1">
    <source>
        <dbReference type="EMBL" id="GIU02060.1"/>
    </source>
</evidence>
<keyword evidence="2" id="KW-1185">Reference proteome</keyword>
<reference evidence="1 2" key="1">
    <citation type="submission" date="2021-05" db="EMBL/GenBank/DDBJ databases">
        <title>Molecular characterization for Shewanella algae harboring chromosomal blaOXA-55-like strains isolated from clinical and environment sample.</title>
        <authorList>
            <person name="Ohama Y."/>
            <person name="Aoki K."/>
            <person name="Harada S."/>
            <person name="Moriya K."/>
            <person name="Ishii Y."/>
            <person name="Tateda K."/>
        </authorList>
    </citation>
    <scope>NUCLEOTIDE SEQUENCE [LARGE SCALE GENOMIC DNA]</scope>
    <source>
        <strain evidence="1 2">LMG 23746</strain>
    </source>
</reference>
<dbReference type="EMBL" id="BPFB01000054">
    <property type="protein sequence ID" value="GIU02060.1"/>
    <property type="molecule type" value="Genomic_DNA"/>
</dbReference>